<organism evidence="1">
    <name type="scientific">Brugia malayi</name>
    <name type="common">Filarial nematode worm</name>
    <dbReference type="NCBI Taxonomy" id="6279"/>
    <lineage>
        <taxon>Eukaryota</taxon>
        <taxon>Metazoa</taxon>
        <taxon>Ecdysozoa</taxon>
        <taxon>Nematoda</taxon>
        <taxon>Chromadorea</taxon>
        <taxon>Rhabditida</taxon>
        <taxon>Spirurina</taxon>
        <taxon>Spiruromorpha</taxon>
        <taxon>Filarioidea</taxon>
        <taxon>Onchocercidae</taxon>
        <taxon>Brugia</taxon>
    </lineage>
</organism>
<evidence type="ECO:0000313" key="1">
    <source>
        <dbReference type="EMBL" id="CDQ05883.1"/>
    </source>
</evidence>
<reference evidence="1 3" key="1">
    <citation type="journal article" date="2007" name="Science">
        <title>Draft genome of the filarial nematode parasite Brugia malayi.</title>
        <authorList>
            <person name="Ghedin E."/>
            <person name="Wang S."/>
            <person name="Spiro D."/>
            <person name="Caler E."/>
            <person name="Zhao Q."/>
            <person name="Crabtree J."/>
            <person name="Allen J.E."/>
            <person name="Delcher A.L."/>
            <person name="Guiliano D.B."/>
            <person name="Miranda-Saavedra D."/>
            <person name="Angiuoli S.V."/>
            <person name="Creasy T."/>
            <person name="Amedeo P."/>
            <person name="Haas B."/>
            <person name="El-Sayed N.M."/>
            <person name="Wortman J.R."/>
            <person name="Feldblyum T."/>
            <person name="Tallon L."/>
            <person name="Schatz M."/>
            <person name="Shumway M."/>
            <person name="Koo H."/>
            <person name="Salzberg S.L."/>
            <person name="Schobel S."/>
            <person name="Pertea M."/>
            <person name="Pop M."/>
            <person name="White O."/>
            <person name="Barton G.J."/>
            <person name="Carlow C.K."/>
            <person name="Crawford M.J."/>
            <person name="Daub J."/>
            <person name="Dimmic M.W."/>
            <person name="Estes C.F."/>
            <person name="Foster J.M."/>
            <person name="Ganatra M."/>
            <person name="Gregory W.F."/>
            <person name="Johnson N.M."/>
            <person name="Jin J."/>
            <person name="Komuniecki R."/>
            <person name="Korf I."/>
            <person name="Kumar S."/>
            <person name="Laney S."/>
            <person name="Li B.W."/>
            <person name="Li W."/>
            <person name="Lindblom T.H."/>
            <person name="Lustigman S."/>
            <person name="Ma D."/>
            <person name="Maina C.V."/>
            <person name="Martin D.M."/>
            <person name="McCarter J.P."/>
            <person name="McReynolds L."/>
            <person name="Mitreva M."/>
            <person name="Nutman T.B."/>
            <person name="Parkinson J."/>
            <person name="Peregrin-Alvarez J.M."/>
            <person name="Poole C."/>
            <person name="Ren Q."/>
            <person name="Saunders L."/>
            <person name="Sluder A.E."/>
            <person name="Smith K."/>
            <person name="Stanke M."/>
            <person name="Unnasch T.R."/>
            <person name="Ware J."/>
            <person name="Wei A.D."/>
            <person name="Weil G."/>
            <person name="Williams D.J."/>
            <person name="Zhang Y."/>
            <person name="Williams S.A."/>
            <person name="Fraser-Liggett C."/>
            <person name="Slatko B."/>
            <person name="Blaxter M.L."/>
            <person name="Scott A.L."/>
        </authorList>
    </citation>
    <scope>NUCLEOTIDE SEQUENCE</scope>
    <source>
        <strain evidence="1 3">FR3</strain>
    </source>
</reference>
<accession>A0A0J9YBZ5</accession>
<dbReference type="CTD" id="66057858"/>
<dbReference type="GeneID" id="66057858"/>
<keyword evidence="3" id="KW-1185">Reference proteome</keyword>
<reference evidence="2" key="3">
    <citation type="submission" date="2019-04" db="EMBL/GenBank/DDBJ databases">
        <authorList>
            <person name="Howe K."/>
            <person name="Paulini M."/>
            <person name="Williams G."/>
        </authorList>
    </citation>
    <scope>NUCLEOTIDE SEQUENCE [LARGE SCALE GENOMIC DNA]</scope>
    <source>
        <strain evidence="2">FR3</strain>
    </source>
</reference>
<dbReference type="WormBase" id="Bm13429">
    <property type="protein sequence ID" value="BM27854"/>
    <property type="gene ID" value="WBGene00233690"/>
</dbReference>
<dbReference type="EMBL" id="LN856929">
    <property type="protein sequence ID" value="CDQ05883.1"/>
    <property type="molecule type" value="Genomic_DNA"/>
</dbReference>
<dbReference type="WBParaSite" id="Bm13429.1">
    <property type="protein sequence ID" value="Bm13429.1"/>
    <property type="gene ID" value="WBGene00233690"/>
</dbReference>
<dbReference type="AlphaFoldDB" id="A0A0J9YBZ5"/>
<dbReference type="KEGG" id="bmy:BM_BM13429"/>
<accession>A0A4E9FWU0</accession>
<evidence type="ECO:0000313" key="3">
    <source>
        <dbReference type="Proteomes" id="UP000006672"/>
    </source>
</evidence>
<reference evidence="4" key="4">
    <citation type="submission" date="2019-12" db="UniProtKB">
        <authorList>
            <consortium name="WormBaseParasite"/>
        </authorList>
    </citation>
    <scope>IDENTIFICATION</scope>
</reference>
<protein>
    <submittedName>
        <fullName evidence="1 4">Bm13429</fullName>
    </submittedName>
</protein>
<proteinExistence type="predicted"/>
<reference evidence="1" key="2">
    <citation type="submission" date="2012-12" db="EMBL/GenBank/DDBJ databases">
        <authorList>
            <person name="Gao Y.W."/>
            <person name="Fan S.T."/>
            <person name="Sun H.T."/>
            <person name="Wang Z."/>
            <person name="Gao X.L."/>
            <person name="Li Y.G."/>
            <person name="Wang T.C."/>
            <person name="Zhang K."/>
            <person name="Xu W.W."/>
            <person name="Yu Z.J."/>
            <person name="Xia X.Z."/>
        </authorList>
    </citation>
    <scope>NUCLEOTIDE SEQUENCE</scope>
    <source>
        <strain evidence="1">FR3</strain>
    </source>
</reference>
<evidence type="ECO:0000313" key="5">
    <source>
        <dbReference type="WormBase" id="Bm13429"/>
    </source>
</evidence>
<evidence type="ECO:0000313" key="4">
    <source>
        <dbReference type="WBParaSite" id="Bm13429.1"/>
    </source>
</evidence>
<gene>
    <name evidence="1 4 5" type="ORF">Bm13429</name>
    <name evidence="2" type="ORF">BM_BM13429</name>
    <name evidence="1" type="ORF">BM_Bm13429</name>
</gene>
<sequence length="49" mass="5867">MYYWIELNEHKQGNNDSCNQPIIAYTINKSPLFNLSNYIQKSFSKFHIL</sequence>
<dbReference type="EMBL" id="CAAKNF010000028">
    <property type="protein sequence ID" value="VIP00231.1"/>
    <property type="molecule type" value="Genomic_DNA"/>
</dbReference>
<dbReference type="RefSeq" id="XP_042938882.1">
    <property type="nucleotide sequence ID" value="XM_043082948.1"/>
</dbReference>
<evidence type="ECO:0000313" key="2">
    <source>
        <dbReference type="EMBL" id="VIP00231.1"/>
    </source>
</evidence>
<name>A0A0J9YBZ5_BRUMA</name>
<dbReference type="Proteomes" id="UP000006672">
    <property type="component" value="Unassembled WGS sequence"/>
</dbReference>